<evidence type="ECO:0000313" key="1">
    <source>
        <dbReference type="EMBL" id="EXC15172.1"/>
    </source>
</evidence>
<organism evidence="1 2">
    <name type="scientific">Morus notabilis</name>
    <dbReference type="NCBI Taxonomy" id="981085"/>
    <lineage>
        <taxon>Eukaryota</taxon>
        <taxon>Viridiplantae</taxon>
        <taxon>Streptophyta</taxon>
        <taxon>Embryophyta</taxon>
        <taxon>Tracheophyta</taxon>
        <taxon>Spermatophyta</taxon>
        <taxon>Magnoliopsida</taxon>
        <taxon>eudicotyledons</taxon>
        <taxon>Gunneridae</taxon>
        <taxon>Pentapetalae</taxon>
        <taxon>rosids</taxon>
        <taxon>fabids</taxon>
        <taxon>Rosales</taxon>
        <taxon>Moraceae</taxon>
        <taxon>Moreae</taxon>
        <taxon>Morus</taxon>
    </lineage>
</organism>
<name>W9S4P2_9ROSA</name>
<sequence>MAMSSSAESNITLKLLIDSKEKRVLFAEAAKDFVDFLFTLLSLPVGTVIRLLSTNGMVGTLGKLYQSFESLSDTYIQPNVSKDILLKPNSSIGSSSLATLLSLTNSSDTSVGKKLYICGNCRRSGSDERPGARCTNCSCSSITTELVYVAPPPPDAGVSSAEGGFVKGVVTYMIMDDLEVKPMSTISSITMLNKFNVKEVGALEEKTVSVGIKEGLDLLKASLQTNTVLTDVFLGKSGSDERPGARCTNCSCSSITTELVYVAPPPPDAGVSSAEGGFVKGVVTYMIMDDLEVKPMSTISSITMLNKFNVKEVGALEEKTVSVGIKEGLDLLKASLQTNTVLTDVFLGK</sequence>
<dbReference type="EMBL" id="KE345777">
    <property type="protein sequence ID" value="EXC15172.1"/>
    <property type="molecule type" value="Genomic_DNA"/>
</dbReference>
<protein>
    <recommendedName>
        <fullName evidence="3">DUF674 domain-containing protein</fullName>
    </recommendedName>
</protein>
<accession>W9S4P2</accession>
<dbReference type="AlphaFoldDB" id="W9S4P2"/>
<dbReference type="eggNOG" id="KOG0017">
    <property type="taxonomic scope" value="Eukaryota"/>
</dbReference>
<dbReference type="Proteomes" id="UP000030645">
    <property type="component" value="Unassembled WGS sequence"/>
</dbReference>
<dbReference type="PANTHER" id="PTHR33103">
    <property type="entry name" value="OS01G0153900 PROTEIN"/>
    <property type="match status" value="1"/>
</dbReference>
<dbReference type="Pfam" id="PF05056">
    <property type="entry name" value="DUF674"/>
    <property type="match status" value="2"/>
</dbReference>
<reference evidence="2" key="1">
    <citation type="submission" date="2013-01" db="EMBL/GenBank/DDBJ databases">
        <title>Draft Genome Sequence of a Mulberry Tree, Morus notabilis C.K. Schneid.</title>
        <authorList>
            <person name="He N."/>
            <person name="Zhao S."/>
        </authorList>
    </citation>
    <scope>NUCLEOTIDE SEQUENCE</scope>
</reference>
<keyword evidence="2" id="KW-1185">Reference proteome</keyword>
<dbReference type="InterPro" id="IPR007750">
    <property type="entry name" value="DUF674"/>
</dbReference>
<evidence type="ECO:0000313" key="2">
    <source>
        <dbReference type="Proteomes" id="UP000030645"/>
    </source>
</evidence>
<dbReference type="STRING" id="981085.W9S4P2"/>
<dbReference type="PANTHER" id="PTHR33103:SF19">
    <property type="entry name" value="OS09G0544700 PROTEIN"/>
    <property type="match status" value="1"/>
</dbReference>
<gene>
    <name evidence="1" type="ORF">L484_000517</name>
</gene>
<proteinExistence type="predicted"/>
<evidence type="ECO:0008006" key="3">
    <source>
        <dbReference type="Google" id="ProtNLM"/>
    </source>
</evidence>